<gene>
    <name evidence="1" type="ORF">POCTA_138.1.T0720124</name>
</gene>
<dbReference type="Proteomes" id="UP000683925">
    <property type="component" value="Unassembled WGS sequence"/>
</dbReference>
<dbReference type="EMBL" id="CAJJDP010000071">
    <property type="protein sequence ID" value="CAD8179104.1"/>
    <property type="molecule type" value="Genomic_DNA"/>
</dbReference>
<dbReference type="AlphaFoldDB" id="A0A8S1VNT2"/>
<evidence type="ECO:0000313" key="1">
    <source>
        <dbReference type="EMBL" id="CAD8179104.1"/>
    </source>
</evidence>
<dbReference type="OrthoDB" id="290568at2759"/>
<sequence>MEAHFNINNSNFPKLILNGNIEIVQYVDQESFKKLRKPKAKYSRISQLPNNLQKLKSDSLVHSLLL</sequence>
<dbReference type="OMA" id="EAHFNIN"/>
<evidence type="ECO:0000313" key="2">
    <source>
        <dbReference type="Proteomes" id="UP000683925"/>
    </source>
</evidence>
<name>A0A8S1VNT2_PAROT</name>
<keyword evidence="2" id="KW-1185">Reference proteome</keyword>
<protein>
    <submittedName>
        <fullName evidence="1">Uncharacterized protein</fullName>
    </submittedName>
</protein>
<proteinExistence type="predicted"/>
<organism evidence="1 2">
    <name type="scientific">Paramecium octaurelia</name>
    <dbReference type="NCBI Taxonomy" id="43137"/>
    <lineage>
        <taxon>Eukaryota</taxon>
        <taxon>Sar</taxon>
        <taxon>Alveolata</taxon>
        <taxon>Ciliophora</taxon>
        <taxon>Intramacronucleata</taxon>
        <taxon>Oligohymenophorea</taxon>
        <taxon>Peniculida</taxon>
        <taxon>Parameciidae</taxon>
        <taxon>Paramecium</taxon>
    </lineage>
</organism>
<reference evidence="1" key="1">
    <citation type="submission" date="2021-01" db="EMBL/GenBank/DDBJ databases">
        <authorList>
            <consortium name="Genoscope - CEA"/>
            <person name="William W."/>
        </authorList>
    </citation>
    <scope>NUCLEOTIDE SEQUENCE</scope>
</reference>
<accession>A0A8S1VNT2</accession>
<comment type="caution">
    <text evidence="1">The sequence shown here is derived from an EMBL/GenBank/DDBJ whole genome shotgun (WGS) entry which is preliminary data.</text>
</comment>